<keyword evidence="5" id="KW-1185">Reference proteome</keyword>
<dbReference type="Pfam" id="PF00043">
    <property type="entry name" value="GST_C"/>
    <property type="match status" value="1"/>
</dbReference>
<dbReference type="PROSITE" id="PS50404">
    <property type="entry name" value="GST_NTER"/>
    <property type="match status" value="1"/>
</dbReference>
<proteinExistence type="inferred from homology"/>
<feature type="domain" description="GST C-terminal" evidence="3">
    <location>
        <begin position="103"/>
        <end position="230"/>
    </location>
</feature>
<dbReference type="Gene3D" id="3.40.30.10">
    <property type="entry name" value="Glutaredoxin"/>
    <property type="match status" value="1"/>
</dbReference>
<dbReference type="InterPro" id="IPR036282">
    <property type="entry name" value="Glutathione-S-Trfase_C_sf"/>
</dbReference>
<accession>A0ABR1HVT6</accession>
<evidence type="ECO:0000259" key="3">
    <source>
        <dbReference type="PROSITE" id="PS50405"/>
    </source>
</evidence>
<protein>
    <recommendedName>
        <fullName evidence="6">Glutathione S-transferase</fullName>
    </recommendedName>
</protein>
<gene>
    <name evidence="4" type="ORF">QQX98_000065</name>
</gene>
<dbReference type="EMBL" id="JAZAVJ010000001">
    <property type="protein sequence ID" value="KAK7425151.1"/>
    <property type="molecule type" value="Genomic_DNA"/>
</dbReference>
<dbReference type="SUPFAM" id="SSF52833">
    <property type="entry name" value="Thioredoxin-like"/>
    <property type="match status" value="1"/>
</dbReference>
<evidence type="ECO:0000313" key="5">
    <source>
        <dbReference type="Proteomes" id="UP001498476"/>
    </source>
</evidence>
<dbReference type="CDD" id="cd03057">
    <property type="entry name" value="GST_N_Beta"/>
    <property type="match status" value="1"/>
</dbReference>
<dbReference type="PROSITE" id="PS50405">
    <property type="entry name" value="GST_CTER"/>
    <property type="match status" value="1"/>
</dbReference>
<feature type="domain" description="GST N-terminal" evidence="2">
    <location>
        <begin position="10"/>
        <end position="98"/>
    </location>
</feature>
<evidence type="ECO:0000256" key="1">
    <source>
        <dbReference type="ARBA" id="ARBA00007409"/>
    </source>
</evidence>
<dbReference type="InterPro" id="IPR040079">
    <property type="entry name" value="Glutathione_S-Trfase"/>
</dbReference>
<dbReference type="Gene3D" id="1.20.1050.10">
    <property type="match status" value="1"/>
</dbReference>
<dbReference type="InterPro" id="IPR004046">
    <property type="entry name" value="GST_C"/>
</dbReference>
<dbReference type="InterPro" id="IPR004045">
    <property type="entry name" value="Glutathione_S-Trfase_N"/>
</dbReference>
<dbReference type="PANTHER" id="PTHR44051">
    <property type="entry name" value="GLUTATHIONE S-TRANSFERASE-RELATED"/>
    <property type="match status" value="1"/>
</dbReference>
<comment type="caution">
    <text evidence="4">The sequence shown here is derived from an EMBL/GenBank/DDBJ whole genome shotgun (WGS) entry which is preliminary data.</text>
</comment>
<dbReference type="CDD" id="cd03188">
    <property type="entry name" value="GST_C_Beta"/>
    <property type="match status" value="1"/>
</dbReference>
<sequence length="230" mass="25512">MCHFLSIINNATSDPLPGHGSCALVAHAVLLHFGIPVTTVEMKFGPEGVESADGTISHTDYLKIHPQGYVPALDVDGEVITELPAILNYISSLVPEAELFTDSGLGRARVSEWLNWLSGTMHAVGFGMMFRPGRFTDDPVIFDLVRAKGKDIIHKCFSRVDTRIKGKEFAVGSALAAADFNIYIFSRWGKEIGIDMEAEYPNYNNFARRLESVEGIRKALEKEKLNFMYL</sequence>
<dbReference type="Pfam" id="PF13409">
    <property type="entry name" value="GST_N_2"/>
    <property type="match status" value="1"/>
</dbReference>
<reference evidence="4 5" key="1">
    <citation type="journal article" date="2025" name="Microbiol. Resour. Announc.">
        <title>Draft genome sequences for Neonectria magnoliae and Neonectria punicea, canker pathogens of Liriodendron tulipifera and Acer saccharum in West Virginia.</title>
        <authorList>
            <person name="Petronek H.M."/>
            <person name="Kasson M.T."/>
            <person name="Metheny A.M."/>
            <person name="Stauder C.M."/>
            <person name="Lovett B."/>
            <person name="Lynch S.C."/>
            <person name="Garnas J.R."/>
            <person name="Kasson L.R."/>
            <person name="Stajich J.E."/>
        </authorList>
    </citation>
    <scope>NUCLEOTIDE SEQUENCE [LARGE SCALE GENOMIC DNA]</scope>
    <source>
        <strain evidence="4 5">NRRL 64653</strain>
    </source>
</reference>
<comment type="similarity">
    <text evidence="1">Belongs to the GST superfamily.</text>
</comment>
<evidence type="ECO:0000313" key="4">
    <source>
        <dbReference type="EMBL" id="KAK7425151.1"/>
    </source>
</evidence>
<dbReference type="PANTHER" id="PTHR44051:SF8">
    <property type="entry name" value="GLUTATHIONE S-TRANSFERASE GSTA"/>
    <property type="match status" value="1"/>
</dbReference>
<evidence type="ECO:0008006" key="6">
    <source>
        <dbReference type="Google" id="ProtNLM"/>
    </source>
</evidence>
<dbReference type="SFLD" id="SFLDS00019">
    <property type="entry name" value="Glutathione_Transferase_(cytos"/>
    <property type="match status" value="1"/>
</dbReference>
<dbReference type="InterPro" id="IPR036249">
    <property type="entry name" value="Thioredoxin-like_sf"/>
</dbReference>
<dbReference type="InterPro" id="IPR010987">
    <property type="entry name" value="Glutathione-S-Trfase_C-like"/>
</dbReference>
<organism evidence="4 5">
    <name type="scientific">Neonectria punicea</name>
    <dbReference type="NCBI Taxonomy" id="979145"/>
    <lineage>
        <taxon>Eukaryota</taxon>
        <taxon>Fungi</taxon>
        <taxon>Dikarya</taxon>
        <taxon>Ascomycota</taxon>
        <taxon>Pezizomycotina</taxon>
        <taxon>Sordariomycetes</taxon>
        <taxon>Hypocreomycetidae</taxon>
        <taxon>Hypocreales</taxon>
        <taxon>Nectriaceae</taxon>
        <taxon>Neonectria</taxon>
    </lineage>
</organism>
<evidence type="ECO:0000259" key="2">
    <source>
        <dbReference type="PROSITE" id="PS50404"/>
    </source>
</evidence>
<dbReference type="Proteomes" id="UP001498476">
    <property type="component" value="Unassembled WGS sequence"/>
</dbReference>
<dbReference type="SUPFAM" id="SSF47616">
    <property type="entry name" value="GST C-terminal domain-like"/>
    <property type="match status" value="1"/>
</dbReference>
<name>A0ABR1HVT6_9HYPO</name>